<organism evidence="2">
    <name type="scientific">freshwater metagenome</name>
    <dbReference type="NCBI Taxonomy" id="449393"/>
    <lineage>
        <taxon>unclassified sequences</taxon>
        <taxon>metagenomes</taxon>
        <taxon>ecological metagenomes</taxon>
    </lineage>
</organism>
<evidence type="ECO:0000313" key="2">
    <source>
        <dbReference type="EMBL" id="CAB4544537.1"/>
    </source>
</evidence>
<keyword evidence="1" id="KW-1133">Transmembrane helix</keyword>
<keyword evidence="1" id="KW-0812">Transmembrane</keyword>
<feature type="transmembrane region" description="Helical" evidence="1">
    <location>
        <begin position="67"/>
        <end position="85"/>
    </location>
</feature>
<keyword evidence="1" id="KW-0472">Membrane</keyword>
<gene>
    <name evidence="2" type="ORF">UFOPK1412_00841</name>
</gene>
<sequence>MSAINTIAYVIHILSIIGILSLLIHQWNKSPRTLNPGVLHAGLTALLAGLVMVGVHDSVKPDEPLNHTKIGIKLLILVAILGLGYKNVKKPELKKNVWLALIALTVTNVLIASLWH</sequence>
<protein>
    <submittedName>
        <fullName evidence="2">Unannotated protein</fullName>
    </submittedName>
</protein>
<feature type="transmembrane region" description="Helical" evidence="1">
    <location>
        <begin position="97"/>
        <end position="115"/>
    </location>
</feature>
<reference evidence="2" key="1">
    <citation type="submission" date="2020-05" db="EMBL/GenBank/DDBJ databases">
        <authorList>
            <person name="Chiriac C."/>
            <person name="Salcher M."/>
            <person name="Ghai R."/>
            <person name="Kavagutti S V."/>
        </authorList>
    </citation>
    <scope>NUCLEOTIDE SEQUENCE</scope>
</reference>
<dbReference type="AlphaFoldDB" id="A0A6J6C0P8"/>
<feature type="transmembrane region" description="Helical" evidence="1">
    <location>
        <begin position="6"/>
        <end position="25"/>
    </location>
</feature>
<accession>A0A6J6C0P8</accession>
<evidence type="ECO:0000256" key="1">
    <source>
        <dbReference type="SAM" id="Phobius"/>
    </source>
</evidence>
<proteinExistence type="predicted"/>
<dbReference type="EMBL" id="CAEZSI010000117">
    <property type="protein sequence ID" value="CAB4544537.1"/>
    <property type="molecule type" value="Genomic_DNA"/>
</dbReference>
<feature type="transmembrane region" description="Helical" evidence="1">
    <location>
        <begin position="37"/>
        <end position="55"/>
    </location>
</feature>
<name>A0A6J6C0P8_9ZZZZ</name>